<dbReference type="EMBL" id="DS990391">
    <property type="protein sequence ID" value="EFR45725.1"/>
    <property type="molecule type" value="Genomic_DNA"/>
</dbReference>
<protein>
    <submittedName>
        <fullName evidence="2">Prophage protein</fullName>
    </submittedName>
    <submittedName>
        <fullName evidence="3">Toxin-antitoxin system, antitoxin component, Xre family</fullName>
    </submittedName>
</protein>
<reference evidence="3" key="1">
    <citation type="submission" date="2008-08" db="EMBL/GenBank/DDBJ databases">
        <title>Annotation of Helicobacter cinaedi strain CCUG 18818.</title>
        <authorList>
            <consortium name="The Broad Institute Genome Sequencing Platform"/>
            <person name="Fox J.G."/>
            <person name="Shen Z."/>
            <person name="Charoenlap N."/>
            <person name="Schauer D.B."/>
            <person name="Ward D."/>
            <person name="Mehta T."/>
            <person name="Young S."/>
            <person name="Jaffe D."/>
            <person name="Gnerre S."/>
            <person name="Berlin A."/>
            <person name="Heiman D."/>
            <person name="Hepburn T."/>
            <person name="Shea T."/>
            <person name="Sykes S."/>
            <person name="Alvarado L."/>
            <person name="Kodira C."/>
            <person name="Borodovsky M."/>
            <person name="Lander E."/>
            <person name="Galagan J."/>
            <person name="Nusbaum C."/>
            <person name="Birren B."/>
        </authorList>
    </citation>
    <scope>NUCLEOTIDE SEQUENCE</scope>
    <source>
        <strain evidence="3">CCUG 18818</strain>
    </source>
</reference>
<reference evidence="2" key="3">
    <citation type="submission" date="2012-07" db="EMBL/GenBank/DDBJ databases">
        <authorList>
            <person name="Akiyama T."/>
            <person name="Takeshita N."/>
            <person name="Ohmagari N."/>
            <person name="Kirikae T."/>
        </authorList>
    </citation>
    <scope>NUCLEOTIDE SEQUENCE</scope>
    <source>
        <strain evidence="2">ATCC BAA-847</strain>
    </source>
</reference>
<dbReference type="Proteomes" id="UP000006036">
    <property type="component" value="Chromosome 1"/>
</dbReference>
<dbReference type="Proteomes" id="UP000005755">
    <property type="component" value="Unassembled WGS sequence"/>
</dbReference>
<reference evidence="2 5" key="2">
    <citation type="journal article" date="2012" name="J. Bacteriol.">
        <title>Complete Genome Sequence of Helicobacter cinaedi Type Strain ATCC BAA-847.</title>
        <authorList>
            <person name="Miyoshi-Akiyama T."/>
            <person name="Takeshita N."/>
            <person name="Ohmagari N."/>
            <person name="Kirikae T."/>
        </authorList>
    </citation>
    <scope>NUCLEOTIDE SEQUENCE [LARGE SCALE GENOMIC DNA]</scope>
    <source>
        <strain evidence="2 5">ATCC BAA-847</strain>
    </source>
</reference>
<feature type="domain" description="Antitoxin SocA-like Panacea" evidence="1">
    <location>
        <begin position="35"/>
        <end position="131"/>
    </location>
</feature>
<dbReference type="AlphaFoldDB" id="A0AAI8MP07"/>
<organism evidence="2 5">
    <name type="scientific">Helicobacter cinaedi CCUG 18818 = ATCC BAA-847</name>
    <dbReference type="NCBI Taxonomy" id="537971"/>
    <lineage>
        <taxon>Bacteria</taxon>
        <taxon>Pseudomonadati</taxon>
        <taxon>Campylobacterota</taxon>
        <taxon>Epsilonproteobacteria</taxon>
        <taxon>Campylobacterales</taxon>
        <taxon>Helicobacteraceae</taxon>
        <taxon>Helicobacter</taxon>
    </lineage>
</organism>
<evidence type="ECO:0000313" key="5">
    <source>
        <dbReference type="Proteomes" id="UP000006036"/>
    </source>
</evidence>
<evidence type="ECO:0000313" key="3">
    <source>
        <dbReference type="EMBL" id="EFR45725.1"/>
    </source>
</evidence>
<dbReference type="EMBL" id="AP012492">
    <property type="protein sequence ID" value="BAM33093.1"/>
    <property type="molecule type" value="Genomic_DNA"/>
</dbReference>
<keyword evidence="4" id="KW-1185">Reference proteome</keyword>
<evidence type="ECO:0000313" key="2">
    <source>
        <dbReference type="EMBL" id="BAM33093.1"/>
    </source>
</evidence>
<evidence type="ECO:0000313" key="4">
    <source>
        <dbReference type="Proteomes" id="UP000005755"/>
    </source>
</evidence>
<reference evidence="4" key="4">
    <citation type="journal article" date="2014" name="Genome Announc.">
        <title>Draft genome sequences of six enterohepatic helicobacter species isolated from humans and one from rhesus macaques.</title>
        <authorList>
            <person name="Shen Z."/>
            <person name="Sheh A."/>
            <person name="Young S.K."/>
            <person name="Abouelliel A."/>
            <person name="Ward D.V."/>
            <person name="Earl A.M."/>
            <person name="Fox J.G."/>
        </authorList>
    </citation>
    <scope>NUCLEOTIDE SEQUENCE [LARGE SCALE GENOMIC DNA]</scope>
    <source>
        <strain evidence="4">CCUG 18818</strain>
    </source>
</reference>
<dbReference type="KEGG" id="hcb:HCBAA847_1873"/>
<dbReference type="RefSeq" id="WP_002955548.1">
    <property type="nucleotide sequence ID" value="NC_020555.1"/>
</dbReference>
<dbReference type="Pfam" id="PF13274">
    <property type="entry name" value="SocA_Panacea"/>
    <property type="match status" value="1"/>
</dbReference>
<sequence length="175" mass="20712">MKAIEVAKAFVFLFQQQLLNDEAQEEGDTITNLKVQKLLYYAQAYSLLYYNKPLFNEKIEAWPHGPVVKEVFNEIKKEIGENGCRNLGDIWHLTKENFNLNDDDMDILLNVWNKYGKYTASKLRNMTHDEQPYLNVYVESKNNEITQTSIKAYFDKKLKQEAQEKREFYGIDRHC</sequence>
<accession>A0AAI8MP07</accession>
<evidence type="ECO:0000259" key="1">
    <source>
        <dbReference type="Pfam" id="PF13274"/>
    </source>
</evidence>
<gene>
    <name evidence="2" type="ORF">HCBAA847_1873</name>
    <name evidence="3" type="ORF">HCCG_00271</name>
</gene>
<dbReference type="InterPro" id="IPR025272">
    <property type="entry name" value="SocA_Panacea"/>
</dbReference>
<proteinExistence type="predicted"/>
<name>A0AAI8MP07_9HELI</name>